<evidence type="ECO:0000256" key="5">
    <source>
        <dbReference type="ARBA" id="ARBA00023136"/>
    </source>
</evidence>
<dbReference type="Pfam" id="PF04277">
    <property type="entry name" value="OAD_gamma"/>
    <property type="match status" value="1"/>
</dbReference>
<reference evidence="7 8" key="1">
    <citation type="submission" date="2014-12" db="EMBL/GenBank/DDBJ databases">
        <title>Draft genome sequence of Terrisporobacter sp. 08-306576, isolated from the blood culture of a bacteremia patient.</title>
        <authorList>
            <person name="Lund L.C."/>
            <person name="Sydenham T.V."/>
            <person name="Hogh S.V."/>
            <person name="Skov M.N."/>
            <person name="Kemp M."/>
            <person name="Justesen U.S."/>
        </authorList>
    </citation>
    <scope>NUCLEOTIDE SEQUENCE [LARGE SCALE GENOMIC DNA]</scope>
    <source>
        <strain evidence="7 8">08-306576</strain>
    </source>
</reference>
<evidence type="ECO:0000256" key="2">
    <source>
        <dbReference type="ARBA" id="ARBA00022475"/>
    </source>
</evidence>
<dbReference type="AlphaFoldDB" id="A0A0B3WU27"/>
<evidence type="ECO:0000256" key="3">
    <source>
        <dbReference type="ARBA" id="ARBA00022692"/>
    </source>
</evidence>
<accession>A0A0B3WU27</accession>
<keyword evidence="8" id="KW-1185">Reference proteome</keyword>
<evidence type="ECO:0000256" key="1">
    <source>
        <dbReference type="ARBA" id="ARBA00004236"/>
    </source>
</evidence>
<keyword evidence="3 6" id="KW-0812">Transmembrane</keyword>
<dbReference type="STRING" id="1577792.QX51_04790"/>
<comment type="caution">
    <text evidence="7">The sequence shown here is derived from an EMBL/GenBank/DDBJ whole genome shotgun (WGS) entry which is preliminary data.</text>
</comment>
<evidence type="ECO:0000256" key="6">
    <source>
        <dbReference type="SAM" id="Phobius"/>
    </source>
</evidence>
<dbReference type="GO" id="GO:0005886">
    <property type="term" value="C:plasma membrane"/>
    <property type="evidence" value="ECO:0007669"/>
    <property type="project" value="UniProtKB-SubCell"/>
</dbReference>
<dbReference type="OrthoDB" id="1755770at2"/>
<dbReference type="EMBL" id="JWHR01000050">
    <property type="protein sequence ID" value="KHS58085.1"/>
    <property type="molecule type" value="Genomic_DNA"/>
</dbReference>
<name>A0A0B3WU27_9FIRM</name>
<keyword evidence="5 6" id="KW-0472">Membrane</keyword>
<evidence type="ECO:0000313" key="8">
    <source>
        <dbReference type="Proteomes" id="UP000031189"/>
    </source>
</evidence>
<comment type="subcellular location">
    <subcellularLocation>
        <location evidence="1">Cell membrane</location>
    </subcellularLocation>
</comment>
<dbReference type="GO" id="GO:0036376">
    <property type="term" value="P:sodium ion export across plasma membrane"/>
    <property type="evidence" value="ECO:0007669"/>
    <property type="project" value="InterPro"/>
</dbReference>
<sequence>MQTTFMEAISITVSSMVIVLATLSLIAIILSSFKFIFKSEKHKAKTTPVINKVIEDDGEEKIVAALVTSIIAAEQAQHTNFHVRSIKRVK</sequence>
<organism evidence="7 8">
    <name type="scientific">Terrisporobacter othiniensis</name>
    <dbReference type="NCBI Taxonomy" id="1577792"/>
    <lineage>
        <taxon>Bacteria</taxon>
        <taxon>Bacillati</taxon>
        <taxon>Bacillota</taxon>
        <taxon>Clostridia</taxon>
        <taxon>Peptostreptococcales</taxon>
        <taxon>Peptostreptococcaceae</taxon>
        <taxon>Terrisporobacter</taxon>
    </lineage>
</organism>
<evidence type="ECO:0000313" key="7">
    <source>
        <dbReference type="EMBL" id="KHS58085.1"/>
    </source>
</evidence>
<keyword evidence="2" id="KW-1003">Cell membrane</keyword>
<gene>
    <name evidence="7" type="ORF">QX51_04790</name>
</gene>
<dbReference type="GO" id="GO:0015081">
    <property type="term" value="F:sodium ion transmembrane transporter activity"/>
    <property type="evidence" value="ECO:0007669"/>
    <property type="project" value="InterPro"/>
</dbReference>
<keyword evidence="4 6" id="KW-1133">Transmembrane helix</keyword>
<feature type="transmembrane region" description="Helical" evidence="6">
    <location>
        <begin position="12"/>
        <end position="37"/>
    </location>
</feature>
<proteinExistence type="predicted"/>
<dbReference type="RefSeq" id="WP_039678758.1">
    <property type="nucleotide sequence ID" value="NZ_JAWGXO010000024.1"/>
</dbReference>
<protein>
    <submittedName>
        <fullName evidence="7">Uncharacterized protein</fullName>
    </submittedName>
</protein>
<evidence type="ECO:0000256" key="4">
    <source>
        <dbReference type="ARBA" id="ARBA00022989"/>
    </source>
</evidence>
<dbReference type="InterPro" id="IPR005899">
    <property type="entry name" value="Na_pump_deCOase"/>
</dbReference>
<dbReference type="Proteomes" id="UP000031189">
    <property type="component" value="Unassembled WGS sequence"/>
</dbReference>